<dbReference type="Proteomes" id="UP000008311">
    <property type="component" value="Unassembled WGS sequence"/>
</dbReference>
<sequence length="328" mass="36887">MNSGQAVKTSDEVLWRRDGQPIHIDVTSVPIIRDQQVCGAVVVFDDISNRKKTESALRASEKSFREIMEFAPIGMAIVSLEGRFTKVNQALCNIVGYSNDALVATTFQEITHADDLAKDLEYVQQLLDGKINAYQMEKRYIRRDKAVVWVQLSVSIFRDEEHAPQYFIAQIEDITARKHQYDEVTQEAYFDALTGLPNRRMLLSRLHQINDTLGHDVGDVILKEVSTRLQGCLRQSDTVSRLGGDEFVMLLPELTQRDDAEHVAQKILNSFVLPVQVNERSIHIGVSIGVAVCAAGTQVTVTEWMKQADIAMYEAKGAGRNGYHVYSE</sequence>
<gene>
    <name evidence="8" type="ORF">RCOM_2075300</name>
</gene>
<dbReference type="InParanoid" id="B9TJH9"/>
<keyword evidence="8" id="KW-0808">Transferase</keyword>
<dbReference type="SMART" id="SM00091">
    <property type="entry name" value="PAS"/>
    <property type="match status" value="1"/>
</dbReference>
<accession>B9TJH9</accession>
<dbReference type="NCBIfam" id="TIGR00229">
    <property type="entry name" value="sensory_box"/>
    <property type="match status" value="1"/>
</dbReference>
<dbReference type="CDD" id="cd01949">
    <property type="entry name" value="GGDEF"/>
    <property type="match status" value="1"/>
</dbReference>
<evidence type="ECO:0000256" key="2">
    <source>
        <dbReference type="ARBA" id="ARBA00022606"/>
    </source>
</evidence>
<dbReference type="InterPro" id="IPR035965">
    <property type="entry name" value="PAS-like_dom_sf"/>
</dbReference>
<evidence type="ECO:0000256" key="1">
    <source>
        <dbReference type="ARBA" id="ARBA00022543"/>
    </source>
</evidence>
<dbReference type="PROSITE" id="PS50887">
    <property type="entry name" value="GGDEF"/>
    <property type="match status" value="1"/>
</dbReference>
<dbReference type="PROSITE" id="PS50112">
    <property type="entry name" value="PAS"/>
    <property type="match status" value="1"/>
</dbReference>
<dbReference type="GO" id="GO:0009637">
    <property type="term" value="P:response to blue light"/>
    <property type="evidence" value="ECO:0007669"/>
    <property type="project" value="UniProtKB-ARBA"/>
</dbReference>
<evidence type="ECO:0000256" key="3">
    <source>
        <dbReference type="ARBA" id="ARBA00022991"/>
    </source>
</evidence>
<dbReference type="PANTHER" id="PTHR44757:SF2">
    <property type="entry name" value="BIOFILM ARCHITECTURE MAINTENANCE PROTEIN MBAA"/>
    <property type="match status" value="1"/>
</dbReference>
<dbReference type="InterPro" id="IPR043128">
    <property type="entry name" value="Rev_trsase/Diguanyl_cyclase"/>
</dbReference>
<dbReference type="STRING" id="3988.B9TJH9"/>
<dbReference type="SMART" id="SM00086">
    <property type="entry name" value="PAC"/>
    <property type="match status" value="2"/>
</dbReference>
<dbReference type="InterPro" id="IPR000014">
    <property type="entry name" value="PAS"/>
</dbReference>
<dbReference type="SUPFAM" id="SSF55785">
    <property type="entry name" value="PYP-like sensor domain (PAS domain)"/>
    <property type="match status" value="2"/>
</dbReference>
<dbReference type="Gene3D" id="3.30.70.270">
    <property type="match status" value="1"/>
</dbReference>
<proteinExistence type="predicted"/>
<organism evidence="8 9">
    <name type="scientific">Ricinus communis</name>
    <name type="common">Castor bean</name>
    <dbReference type="NCBI Taxonomy" id="3988"/>
    <lineage>
        <taxon>Eukaryota</taxon>
        <taxon>Viridiplantae</taxon>
        <taxon>Streptophyta</taxon>
        <taxon>Embryophyta</taxon>
        <taxon>Tracheophyta</taxon>
        <taxon>Spermatophyta</taxon>
        <taxon>Magnoliopsida</taxon>
        <taxon>eudicotyledons</taxon>
        <taxon>Gunneridae</taxon>
        <taxon>Pentapetalae</taxon>
        <taxon>rosids</taxon>
        <taxon>fabids</taxon>
        <taxon>Malpighiales</taxon>
        <taxon>Euphorbiaceae</taxon>
        <taxon>Acalyphoideae</taxon>
        <taxon>Acalypheae</taxon>
        <taxon>Ricinus</taxon>
    </lineage>
</organism>
<dbReference type="Pfam" id="PF13426">
    <property type="entry name" value="PAS_9"/>
    <property type="match status" value="1"/>
</dbReference>
<dbReference type="GO" id="GO:0016301">
    <property type="term" value="F:kinase activity"/>
    <property type="evidence" value="ECO:0007669"/>
    <property type="project" value="UniProtKB-KW"/>
</dbReference>
<protein>
    <submittedName>
        <fullName evidence="8">Sensory transduction histidine kinase, putative</fullName>
    </submittedName>
</protein>
<dbReference type="InterPro" id="IPR052155">
    <property type="entry name" value="Biofilm_reg_signaling"/>
</dbReference>
<evidence type="ECO:0000256" key="4">
    <source>
        <dbReference type="ARBA" id="ARBA00023170"/>
    </source>
</evidence>
<feature type="domain" description="GGDEF" evidence="7">
    <location>
        <begin position="194"/>
        <end position="328"/>
    </location>
</feature>
<evidence type="ECO:0000313" key="9">
    <source>
        <dbReference type="Proteomes" id="UP000008311"/>
    </source>
</evidence>
<dbReference type="eggNOG" id="ENOG502SE46">
    <property type="taxonomic scope" value="Eukaryota"/>
</dbReference>
<dbReference type="Pfam" id="PF08447">
    <property type="entry name" value="PAS_3"/>
    <property type="match status" value="1"/>
</dbReference>
<keyword evidence="9" id="KW-1185">Reference proteome</keyword>
<dbReference type="AlphaFoldDB" id="B9TJH9"/>
<name>B9TJH9_RICCO</name>
<dbReference type="Gene3D" id="3.30.450.20">
    <property type="entry name" value="PAS domain"/>
    <property type="match status" value="2"/>
</dbReference>
<feature type="domain" description="PAS" evidence="5">
    <location>
        <begin position="60"/>
        <end position="130"/>
    </location>
</feature>
<keyword evidence="1" id="KW-0600">Photoreceptor protein</keyword>
<dbReference type="EMBL" id="EQ983934">
    <property type="protein sequence ID" value="EEF23985.1"/>
    <property type="molecule type" value="Genomic_DNA"/>
</dbReference>
<evidence type="ECO:0000259" key="6">
    <source>
        <dbReference type="PROSITE" id="PS50113"/>
    </source>
</evidence>
<dbReference type="GO" id="GO:0009881">
    <property type="term" value="F:photoreceptor activity"/>
    <property type="evidence" value="ECO:0007669"/>
    <property type="project" value="UniProtKB-KW"/>
</dbReference>
<keyword evidence="4" id="KW-0675">Receptor</keyword>
<dbReference type="NCBIfam" id="TIGR00254">
    <property type="entry name" value="GGDEF"/>
    <property type="match status" value="1"/>
</dbReference>
<keyword evidence="3" id="KW-0157">Chromophore</keyword>
<reference evidence="9" key="1">
    <citation type="journal article" date="2010" name="Nat. Biotechnol.">
        <title>Draft genome sequence of the oilseed species Ricinus communis.</title>
        <authorList>
            <person name="Chan A.P."/>
            <person name="Crabtree J."/>
            <person name="Zhao Q."/>
            <person name="Lorenzi H."/>
            <person name="Orvis J."/>
            <person name="Puiu D."/>
            <person name="Melake-Berhan A."/>
            <person name="Jones K.M."/>
            <person name="Redman J."/>
            <person name="Chen G."/>
            <person name="Cahoon E.B."/>
            <person name="Gedil M."/>
            <person name="Stanke M."/>
            <person name="Haas B.J."/>
            <person name="Wortman J.R."/>
            <person name="Fraser-Liggett C.M."/>
            <person name="Ravel J."/>
            <person name="Rabinowicz P.D."/>
        </authorList>
    </citation>
    <scope>NUCLEOTIDE SEQUENCE [LARGE SCALE GENOMIC DNA]</scope>
    <source>
        <strain evidence="9">cv. Hale</strain>
    </source>
</reference>
<keyword evidence="8" id="KW-0418">Kinase</keyword>
<dbReference type="InterPro" id="IPR013655">
    <property type="entry name" value="PAS_fold_3"/>
</dbReference>
<dbReference type="InterPro" id="IPR000160">
    <property type="entry name" value="GGDEF_dom"/>
</dbReference>
<dbReference type="SUPFAM" id="SSF55073">
    <property type="entry name" value="Nucleotide cyclase"/>
    <property type="match status" value="1"/>
</dbReference>
<dbReference type="Pfam" id="PF00990">
    <property type="entry name" value="GGDEF"/>
    <property type="match status" value="1"/>
</dbReference>
<keyword evidence="2" id="KW-0716">Sensory transduction</keyword>
<feature type="domain" description="PAC" evidence="6">
    <location>
        <begin position="8"/>
        <end position="59"/>
    </location>
</feature>
<dbReference type="PANTHER" id="PTHR44757">
    <property type="entry name" value="DIGUANYLATE CYCLASE DGCP"/>
    <property type="match status" value="1"/>
</dbReference>
<evidence type="ECO:0000259" key="5">
    <source>
        <dbReference type="PROSITE" id="PS50112"/>
    </source>
</evidence>
<dbReference type="InterPro" id="IPR001610">
    <property type="entry name" value="PAC"/>
</dbReference>
<evidence type="ECO:0000259" key="7">
    <source>
        <dbReference type="PROSITE" id="PS50887"/>
    </source>
</evidence>
<dbReference type="InterPro" id="IPR000700">
    <property type="entry name" value="PAS-assoc_C"/>
</dbReference>
<dbReference type="InterPro" id="IPR029787">
    <property type="entry name" value="Nucleotide_cyclase"/>
</dbReference>
<evidence type="ECO:0000313" key="8">
    <source>
        <dbReference type="EMBL" id="EEF23985.1"/>
    </source>
</evidence>
<feature type="domain" description="PAC" evidence="6">
    <location>
        <begin position="134"/>
        <end position="186"/>
    </location>
</feature>
<dbReference type="CDD" id="cd00130">
    <property type="entry name" value="PAS"/>
    <property type="match status" value="1"/>
</dbReference>
<dbReference type="PROSITE" id="PS50113">
    <property type="entry name" value="PAC"/>
    <property type="match status" value="2"/>
</dbReference>
<dbReference type="SMART" id="SM00267">
    <property type="entry name" value="GGDEF"/>
    <property type="match status" value="1"/>
</dbReference>